<dbReference type="Pfam" id="PF00650">
    <property type="entry name" value="CRAL_TRIO"/>
    <property type="match status" value="1"/>
</dbReference>
<dbReference type="CDD" id="cd00170">
    <property type="entry name" value="SEC14"/>
    <property type="match status" value="1"/>
</dbReference>
<dbReference type="Proteomes" id="UP000305948">
    <property type="component" value="Unassembled WGS sequence"/>
</dbReference>
<feature type="domain" description="CRAL-TRIO" evidence="2">
    <location>
        <begin position="115"/>
        <end position="263"/>
    </location>
</feature>
<protein>
    <submittedName>
        <fullName evidence="3">CRAL/TRIO domain-containing protein</fullName>
    </submittedName>
</protein>
<gene>
    <name evidence="3" type="ORF">OE88DRAFT_1717778</name>
</gene>
<proteinExistence type="predicted"/>
<keyword evidence="4" id="KW-1185">Reference proteome</keyword>
<feature type="region of interest" description="Disordered" evidence="1">
    <location>
        <begin position="270"/>
        <end position="334"/>
    </location>
</feature>
<feature type="compositionally biased region" description="Basic and acidic residues" evidence="1">
    <location>
        <begin position="293"/>
        <end position="305"/>
    </location>
</feature>
<organism evidence="3 4">
    <name type="scientific">Heliocybe sulcata</name>
    <dbReference type="NCBI Taxonomy" id="5364"/>
    <lineage>
        <taxon>Eukaryota</taxon>
        <taxon>Fungi</taxon>
        <taxon>Dikarya</taxon>
        <taxon>Basidiomycota</taxon>
        <taxon>Agaricomycotina</taxon>
        <taxon>Agaricomycetes</taxon>
        <taxon>Gloeophyllales</taxon>
        <taxon>Gloeophyllaceae</taxon>
        <taxon>Heliocybe</taxon>
    </lineage>
</organism>
<feature type="compositionally biased region" description="Polar residues" evidence="1">
    <location>
        <begin position="306"/>
        <end position="316"/>
    </location>
</feature>
<name>A0A5C3N8X7_9AGAM</name>
<accession>A0A5C3N8X7</accession>
<dbReference type="InterPro" id="IPR052432">
    <property type="entry name" value="PITP/CRAL-TRIO"/>
</dbReference>
<dbReference type="PANTHER" id="PTHR46590">
    <property type="entry name" value="PHOSPHATIDYLINOSITOL TRANSFER PROTEIN CSR1-RELATED"/>
    <property type="match status" value="1"/>
</dbReference>
<sequence length="400" mass="45183">MSDLYALLRANCEALNALYQKHLQTVQSLQNTLLDYILPGVVDELGLDESAELWARTWLEDPQNVFRMFKRHKFTPSITIESIRSVLVWRLTTYPQSIPANEDSHLVCLPPEACDPFYRPIVIFKPASLERDVESVKRSLMYSMDRLREFLRAVNSDLASEFRHPILQCVLVIDLKGAGIKNLSVDLLTWYLREVHPRYPGLVAAAFVLNYGWAHSGVWNVAKHTLPETILTRVFFPTTEELLSFFSPSSLPEDFGGNLPAISDLPNLLDLHATPSPAPSPRPRHTARPSGHGQEDRCAAKENSESKSSGSATGLASESRPPDRSPLTTPEHRHRHTGDLLRTLVFLFWERHKSYISMGLCAVAVLVALRSRAWRSSPGRNISFQGVPWRGAWKNWFLAP</sequence>
<dbReference type="OrthoDB" id="75724at2759"/>
<dbReference type="STRING" id="5364.A0A5C3N8X7"/>
<dbReference type="EMBL" id="ML213507">
    <property type="protein sequence ID" value="TFK53555.1"/>
    <property type="molecule type" value="Genomic_DNA"/>
</dbReference>
<dbReference type="PROSITE" id="PS50191">
    <property type="entry name" value="CRAL_TRIO"/>
    <property type="match status" value="1"/>
</dbReference>
<dbReference type="PANTHER" id="PTHR46590:SF4">
    <property type="entry name" value="CRAL-TRIO DOMAIN-CONTAINING PROTEIN"/>
    <property type="match status" value="1"/>
</dbReference>
<evidence type="ECO:0000256" key="1">
    <source>
        <dbReference type="SAM" id="MobiDB-lite"/>
    </source>
</evidence>
<evidence type="ECO:0000313" key="3">
    <source>
        <dbReference type="EMBL" id="TFK53555.1"/>
    </source>
</evidence>
<reference evidence="3 4" key="1">
    <citation type="journal article" date="2019" name="Nat. Ecol. Evol.">
        <title>Megaphylogeny resolves global patterns of mushroom evolution.</title>
        <authorList>
            <person name="Varga T."/>
            <person name="Krizsan K."/>
            <person name="Foldi C."/>
            <person name="Dima B."/>
            <person name="Sanchez-Garcia M."/>
            <person name="Sanchez-Ramirez S."/>
            <person name="Szollosi G.J."/>
            <person name="Szarkandi J.G."/>
            <person name="Papp V."/>
            <person name="Albert L."/>
            <person name="Andreopoulos W."/>
            <person name="Angelini C."/>
            <person name="Antonin V."/>
            <person name="Barry K.W."/>
            <person name="Bougher N.L."/>
            <person name="Buchanan P."/>
            <person name="Buyck B."/>
            <person name="Bense V."/>
            <person name="Catcheside P."/>
            <person name="Chovatia M."/>
            <person name="Cooper J."/>
            <person name="Damon W."/>
            <person name="Desjardin D."/>
            <person name="Finy P."/>
            <person name="Geml J."/>
            <person name="Haridas S."/>
            <person name="Hughes K."/>
            <person name="Justo A."/>
            <person name="Karasinski D."/>
            <person name="Kautmanova I."/>
            <person name="Kiss B."/>
            <person name="Kocsube S."/>
            <person name="Kotiranta H."/>
            <person name="LaButti K.M."/>
            <person name="Lechner B.E."/>
            <person name="Liimatainen K."/>
            <person name="Lipzen A."/>
            <person name="Lukacs Z."/>
            <person name="Mihaltcheva S."/>
            <person name="Morgado L.N."/>
            <person name="Niskanen T."/>
            <person name="Noordeloos M.E."/>
            <person name="Ohm R.A."/>
            <person name="Ortiz-Santana B."/>
            <person name="Ovrebo C."/>
            <person name="Racz N."/>
            <person name="Riley R."/>
            <person name="Savchenko A."/>
            <person name="Shiryaev A."/>
            <person name="Soop K."/>
            <person name="Spirin V."/>
            <person name="Szebenyi C."/>
            <person name="Tomsovsky M."/>
            <person name="Tulloss R.E."/>
            <person name="Uehling J."/>
            <person name="Grigoriev I.V."/>
            <person name="Vagvolgyi C."/>
            <person name="Papp T."/>
            <person name="Martin F.M."/>
            <person name="Miettinen O."/>
            <person name="Hibbett D.S."/>
            <person name="Nagy L.G."/>
        </authorList>
    </citation>
    <scope>NUCLEOTIDE SEQUENCE [LARGE SCALE GENOMIC DNA]</scope>
    <source>
        <strain evidence="3 4">OMC1185</strain>
    </source>
</reference>
<dbReference type="InterPro" id="IPR001251">
    <property type="entry name" value="CRAL-TRIO_dom"/>
</dbReference>
<evidence type="ECO:0000313" key="4">
    <source>
        <dbReference type="Proteomes" id="UP000305948"/>
    </source>
</evidence>
<dbReference type="InterPro" id="IPR036865">
    <property type="entry name" value="CRAL-TRIO_dom_sf"/>
</dbReference>
<evidence type="ECO:0000259" key="2">
    <source>
        <dbReference type="PROSITE" id="PS50191"/>
    </source>
</evidence>
<dbReference type="AlphaFoldDB" id="A0A5C3N8X7"/>
<dbReference type="SMART" id="SM00516">
    <property type="entry name" value="SEC14"/>
    <property type="match status" value="1"/>
</dbReference>
<dbReference type="Gene3D" id="3.40.525.10">
    <property type="entry name" value="CRAL-TRIO lipid binding domain"/>
    <property type="match status" value="1"/>
</dbReference>
<dbReference type="SUPFAM" id="SSF52087">
    <property type="entry name" value="CRAL/TRIO domain"/>
    <property type="match status" value="1"/>
</dbReference>